<name>M2ZN69_PSEFD</name>
<sequence length="889" mass="99466">MWPNARNLAHYVRTQNTTSVANSEFVLRYVFPSSQSWLATANGKWQNGTQQSIRSRIWKLKETPSGFQQPLMRPGLNLFNLIWSMFSMKQLSFCFRRMEDLNGLNGEIGLSCAPGIEPNSTRLSGFEVCTQSQPCVSVEQSITTSHDMVRNERAHKDLQHLAINDVGMECCRLSLNKALGMNALLLLQTWNFHTTQTTLFHKPPSKQTMAQLHDFFTIHHPPPQHHSSFITRAEMSDKSWQQPLYEAFVKERQAPRGREEQVQDSEEDTKTKETSQQSQHNKEQHVQPSSNKAKENDSPPKDEEDVIFGGRGKEYTKALKKSRDEYAMNLQGRGWGGVKHNENSIQYNPDAEWKPAGEAEDEEAIGRDGSRDGGEGEGLVVLYGSLLPFYSHARSLDAMLAFYLLLRLFIVAPSTTYAPSAVYLYLSYRSAFNLVQRREGVFNADARRWKGRVAPVHDWYAIDEVLLYPQAAWAPPYSSVFCISAESYSPLPSGLAVAAVLKDALISSGAERLAIKLAETARERNSVLKQCALDWRDGCERFVGAWNAPGRLSTAGSACDHIATLARRADAGSLRSSSPGKRHMRATDANVCDGINDRLDHDWTRGAPEQRSNRPKDFDLGRNKDPECYEEADGGSVIAVGDVLNTRWKNEGRRAAWPRNENELPELLEMNQYYTREQRYDQTRRAEVVLRVGAGNGYQQGPDCAKHLLPLNEFAQEQNSNRGVSRALGAVRWLLYIRCPHGESQTGYIPVTTAARLLRHGQSCRLGKTKRSDAMEALLRNVSIVCSGSLESGRDYDAHLTASQHSLLSILSSVRTQHFLPNAPVAAEDPATVEKANGCLRVLPSSVGPSSGENKTARSSLRNSLLFFFGSGNQARGTYKLDHNTPRFD</sequence>
<dbReference type="GeneID" id="19333757"/>
<feature type="compositionally biased region" description="Basic and acidic residues" evidence="1">
    <location>
        <begin position="250"/>
        <end position="261"/>
    </location>
</feature>
<dbReference type="OrthoDB" id="10677891at2759"/>
<gene>
    <name evidence="2" type="ORF">MYCFIDRAFT_177491</name>
</gene>
<evidence type="ECO:0000313" key="3">
    <source>
        <dbReference type="Proteomes" id="UP000016932"/>
    </source>
</evidence>
<dbReference type="VEuPathDB" id="FungiDB:MYCFIDRAFT_177491"/>
<dbReference type="Proteomes" id="UP000016932">
    <property type="component" value="Unassembled WGS sequence"/>
</dbReference>
<dbReference type="HOGENOM" id="CLU_324683_0_0_1"/>
<accession>M2ZN69</accession>
<feature type="region of interest" description="Disordered" evidence="1">
    <location>
        <begin position="601"/>
        <end position="626"/>
    </location>
</feature>
<dbReference type="AlphaFoldDB" id="M2ZN69"/>
<evidence type="ECO:0000256" key="1">
    <source>
        <dbReference type="SAM" id="MobiDB-lite"/>
    </source>
</evidence>
<organism evidence="2 3">
    <name type="scientific">Pseudocercospora fijiensis (strain CIRAD86)</name>
    <name type="common">Black leaf streak disease fungus</name>
    <name type="synonym">Mycosphaerella fijiensis</name>
    <dbReference type="NCBI Taxonomy" id="383855"/>
    <lineage>
        <taxon>Eukaryota</taxon>
        <taxon>Fungi</taxon>
        <taxon>Dikarya</taxon>
        <taxon>Ascomycota</taxon>
        <taxon>Pezizomycotina</taxon>
        <taxon>Dothideomycetes</taxon>
        <taxon>Dothideomycetidae</taxon>
        <taxon>Mycosphaerellales</taxon>
        <taxon>Mycosphaerellaceae</taxon>
        <taxon>Pseudocercospora</taxon>
    </lineage>
</organism>
<dbReference type="RefSeq" id="XP_007929450.1">
    <property type="nucleotide sequence ID" value="XM_007931259.1"/>
</dbReference>
<keyword evidence="3" id="KW-1185">Reference proteome</keyword>
<feature type="region of interest" description="Disordered" evidence="1">
    <location>
        <begin position="348"/>
        <end position="372"/>
    </location>
</feature>
<protein>
    <submittedName>
        <fullName evidence="2">Uncharacterized protein</fullName>
    </submittedName>
</protein>
<feature type="compositionally biased region" description="Basic and acidic residues" evidence="1">
    <location>
        <begin position="611"/>
        <end position="626"/>
    </location>
</feature>
<feature type="region of interest" description="Disordered" evidence="1">
    <location>
        <begin position="250"/>
        <end position="310"/>
    </location>
</feature>
<evidence type="ECO:0000313" key="2">
    <source>
        <dbReference type="EMBL" id="EME80549.1"/>
    </source>
</evidence>
<dbReference type="EMBL" id="KB446561">
    <property type="protein sequence ID" value="EME80549.1"/>
    <property type="molecule type" value="Genomic_DNA"/>
</dbReference>
<feature type="compositionally biased region" description="Basic and acidic residues" evidence="1">
    <location>
        <begin position="292"/>
        <end position="301"/>
    </location>
</feature>
<proteinExistence type="predicted"/>
<dbReference type="KEGG" id="pfj:MYCFIDRAFT_177491"/>
<reference evidence="2 3" key="1">
    <citation type="journal article" date="2012" name="PLoS Pathog.">
        <title>Diverse lifestyles and strategies of plant pathogenesis encoded in the genomes of eighteen Dothideomycetes fungi.</title>
        <authorList>
            <person name="Ohm R.A."/>
            <person name="Feau N."/>
            <person name="Henrissat B."/>
            <person name="Schoch C.L."/>
            <person name="Horwitz B.A."/>
            <person name="Barry K.W."/>
            <person name="Condon B.J."/>
            <person name="Copeland A.C."/>
            <person name="Dhillon B."/>
            <person name="Glaser F."/>
            <person name="Hesse C.N."/>
            <person name="Kosti I."/>
            <person name="LaButti K."/>
            <person name="Lindquist E.A."/>
            <person name="Lucas S."/>
            <person name="Salamov A.A."/>
            <person name="Bradshaw R.E."/>
            <person name="Ciuffetti L."/>
            <person name="Hamelin R.C."/>
            <person name="Kema G.H.J."/>
            <person name="Lawrence C."/>
            <person name="Scott J.A."/>
            <person name="Spatafora J.W."/>
            <person name="Turgeon B.G."/>
            <person name="de Wit P.J.G.M."/>
            <person name="Zhong S."/>
            <person name="Goodwin S.B."/>
            <person name="Grigoriev I.V."/>
        </authorList>
    </citation>
    <scope>NUCLEOTIDE SEQUENCE [LARGE SCALE GENOMIC DNA]</scope>
    <source>
        <strain evidence="2 3">CIRAD86</strain>
    </source>
</reference>